<feature type="signal peptide" evidence="1">
    <location>
        <begin position="1"/>
        <end position="24"/>
    </location>
</feature>
<dbReference type="RefSeq" id="WP_054997199.1">
    <property type="nucleotide sequence ID" value="NZ_CP046441.1"/>
</dbReference>
<dbReference type="EMBL" id="CP046441">
    <property type="protein sequence ID" value="QGT79758.1"/>
    <property type="molecule type" value="Genomic_DNA"/>
</dbReference>
<accession>A0AAE6QDG6</accession>
<reference evidence="2 3" key="1">
    <citation type="submission" date="2019-11" db="EMBL/GenBank/DDBJ databases">
        <title>Complete genome sequence of Pseudomonas syringae pv. coronafaciens isolate B19001 originated in imported oat cereal.</title>
        <authorList>
            <person name="Kim S.M."/>
            <person name="Lee B.C."/>
            <person name="Seo S.J."/>
            <person name="Lee J.E."/>
            <person name="Choi N.J."/>
            <person name="Park J.H."/>
        </authorList>
    </citation>
    <scope>NUCLEOTIDE SEQUENCE [LARGE SCALE GENOMIC DNA]</scope>
    <source>
        <strain evidence="2 3">B19001</strain>
    </source>
</reference>
<feature type="chain" id="PRO_5042107545" evidence="1">
    <location>
        <begin position="25"/>
        <end position="149"/>
    </location>
</feature>
<keyword evidence="1" id="KW-0732">Signal</keyword>
<proteinExistence type="predicted"/>
<evidence type="ECO:0000313" key="2">
    <source>
        <dbReference type="EMBL" id="QGT79758.1"/>
    </source>
</evidence>
<evidence type="ECO:0000256" key="1">
    <source>
        <dbReference type="SAM" id="SignalP"/>
    </source>
</evidence>
<name>A0AAE6QDG6_9PSED</name>
<gene>
    <name evidence="2" type="ORF">GMO17_00490</name>
</gene>
<evidence type="ECO:0000313" key="3">
    <source>
        <dbReference type="Proteomes" id="UP000423413"/>
    </source>
</evidence>
<dbReference type="AlphaFoldDB" id="A0AAE6QDG6"/>
<sequence length="149" mass="15972">MENKIFLRSAIALATLFSIVAAHAGPPVTVVFKNLGTEVAEYKPVTRNEMSAKQNARSPIESNVRPGGLDTYSIQSKISPDTNYASVRYVMGSKACAFSTTFIKAQGAGGVKLPKWNRTATPEGGAICTATSRVTSLSTYAWTAEFTMK</sequence>
<protein>
    <submittedName>
        <fullName evidence="2">Uncharacterized protein</fullName>
    </submittedName>
</protein>
<organism evidence="2 3">
    <name type="scientific">Pseudomonas coronafaciens pv. coronafaciens</name>
    <dbReference type="NCBI Taxonomy" id="235275"/>
    <lineage>
        <taxon>Bacteria</taxon>
        <taxon>Pseudomonadati</taxon>
        <taxon>Pseudomonadota</taxon>
        <taxon>Gammaproteobacteria</taxon>
        <taxon>Pseudomonadales</taxon>
        <taxon>Pseudomonadaceae</taxon>
        <taxon>Pseudomonas</taxon>
        <taxon>Pseudomonas coronafaciens</taxon>
    </lineage>
</organism>
<dbReference type="Proteomes" id="UP000423413">
    <property type="component" value="Chromosome"/>
</dbReference>
<dbReference type="GeneID" id="73733408"/>